<dbReference type="Pfam" id="PF12680">
    <property type="entry name" value="SnoaL_2"/>
    <property type="match status" value="1"/>
</dbReference>
<dbReference type="InterPro" id="IPR032710">
    <property type="entry name" value="NTF2-like_dom_sf"/>
</dbReference>
<sequence>MTIGHQESLDYDRLMREHLTRVFNERDSNARLKAIEEIYADDATLYESADSSVQGHLAINQAVDALLSSLPPAFTFTPIGPAVGHHGVGRLRWKSGSPDGPVGVTGMDVIHFVNGRIHSIYVFLDPPAA</sequence>
<evidence type="ECO:0000313" key="3">
    <source>
        <dbReference type="Proteomes" id="UP000321820"/>
    </source>
</evidence>
<protein>
    <submittedName>
        <fullName evidence="2">Nuclear transport factor 2 family protein</fullName>
    </submittedName>
</protein>
<dbReference type="KEGG" id="talb:FTW19_22565"/>
<proteinExistence type="predicted"/>
<evidence type="ECO:0000259" key="1">
    <source>
        <dbReference type="Pfam" id="PF12680"/>
    </source>
</evidence>
<dbReference type="AlphaFoldDB" id="A0A5B9EFU8"/>
<dbReference type="RefSeq" id="WP_147649836.1">
    <property type="nucleotide sequence ID" value="NZ_CP042806.1"/>
</dbReference>
<keyword evidence="3" id="KW-1185">Reference proteome</keyword>
<dbReference type="Gene3D" id="3.10.450.50">
    <property type="match status" value="1"/>
</dbReference>
<dbReference type="InterPro" id="IPR037401">
    <property type="entry name" value="SnoaL-like"/>
</dbReference>
<dbReference type="SUPFAM" id="SSF54427">
    <property type="entry name" value="NTF2-like"/>
    <property type="match status" value="1"/>
</dbReference>
<dbReference type="Proteomes" id="UP000321820">
    <property type="component" value="Chromosome"/>
</dbReference>
<feature type="domain" description="SnoaL-like" evidence="1">
    <location>
        <begin position="22"/>
        <end position="118"/>
    </location>
</feature>
<dbReference type="EMBL" id="CP042806">
    <property type="protein sequence ID" value="QEE30524.1"/>
    <property type="molecule type" value="Genomic_DNA"/>
</dbReference>
<name>A0A5B9EFU8_9BACT</name>
<reference evidence="2 3" key="1">
    <citation type="submission" date="2019-08" db="EMBL/GenBank/DDBJ databases">
        <title>Complete genome sequence of Terriglobus albidus strain ORNL.</title>
        <authorList>
            <person name="Podar M."/>
        </authorList>
    </citation>
    <scope>NUCLEOTIDE SEQUENCE [LARGE SCALE GENOMIC DNA]</scope>
    <source>
        <strain evidence="2 3">ORNL</strain>
    </source>
</reference>
<accession>A0A5B9EFU8</accession>
<organism evidence="2 3">
    <name type="scientific">Terriglobus albidus</name>
    <dbReference type="NCBI Taxonomy" id="1592106"/>
    <lineage>
        <taxon>Bacteria</taxon>
        <taxon>Pseudomonadati</taxon>
        <taxon>Acidobacteriota</taxon>
        <taxon>Terriglobia</taxon>
        <taxon>Terriglobales</taxon>
        <taxon>Acidobacteriaceae</taxon>
        <taxon>Terriglobus</taxon>
    </lineage>
</organism>
<dbReference type="OrthoDB" id="7064268at2"/>
<evidence type="ECO:0000313" key="2">
    <source>
        <dbReference type="EMBL" id="QEE30524.1"/>
    </source>
</evidence>
<gene>
    <name evidence="2" type="ORF">FTW19_22565</name>
</gene>